<proteinExistence type="inferred from homology"/>
<evidence type="ECO:0000256" key="2">
    <source>
        <dbReference type="ARBA" id="ARBA00022801"/>
    </source>
</evidence>
<evidence type="ECO:0000313" key="4">
    <source>
        <dbReference type="EMBL" id="ARN74036.1"/>
    </source>
</evidence>
<dbReference type="Gene3D" id="3.40.50.1820">
    <property type="entry name" value="alpha/beta hydrolase"/>
    <property type="match status" value="1"/>
</dbReference>
<keyword evidence="5" id="KW-1185">Reference proteome</keyword>
<dbReference type="KEGG" id="osg:BST96_07835"/>
<accession>A0A1X9N8N5</accession>
<dbReference type="InterPro" id="IPR013094">
    <property type="entry name" value="AB_hydrolase_3"/>
</dbReference>
<dbReference type="STRING" id="716816.BST96_07835"/>
<dbReference type="InterPro" id="IPR050300">
    <property type="entry name" value="GDXG_lipolytic_enzyme"/>
</dbReference>
<feature type="domain" description="Alpha/beta hydrolase fold-3" evidence="3">
    <location>
        <begin position="71"/>
        <end position="272"/>
    </location>
</feature>
<organism evidence="4 5">
    <name type="scientific">Oceanicoccus sagamiensis</name>
    <dbReference type="NCBI Taxonomy" id="716816"/>
    <lineage>
        <taxon>Bacteria</taxon>
        <taxon>Pseudomonadati</taxon>
        <taxon>Pseudomonadota</taxon>
        <taxon>Gammaproteobacteria</taxon>
        <taxon>Cellvibrionales</taxon>
        <taxon>Spongiibacteraceae</taxon>
        <taxon>Oceanicoccus</taxon>
    </lineage>
</organism>
<dbReference type="EMBL" id="CP019343">
    <property type="protein sequence ID" value="ARN74036.1"/>
    <property type="molecule type" value="Genomic_DNA"/>
</dbReference>
<gene>
    <name evidence="4" type="ORF">BST96_07835</name>
</gene>
<evidence type="ECO:0000313" key="5">
    <source>
        <dbReference type="Proteomes" id="UP000193450"/>
    </source>
</evidence>
<evidence type="ECO:0000256" key="1">
    <source>
        <dbReference type="ARBA" id="ARBA00010515"/>
    </source>
</evidence>
<dbReference type="AlphaFoldDB" id="A0A1X9N8N5"/>
<dbReference type="GO" id="GO:0004806">
    <property type="term" value="F:triacylglycerol lipase activity"/>
    <property type="evidence" value="ECO:0007669"/>
    <property type="project" value="TreeGrafter"/>
</dbReference>
<name>A0A1X9N8N5_9GAMM</name>
<dbReference type="RefSeq" id="WP_085758167.1">
    <property type="nucleotide sequence ID" value="NZ_CP019343.1"/>
</dbReference>
<keyword evidence="2" id="KW-0378">Hydrolase</keyword>
<dbReference type="OrthoDB" id="5729797at2"/>
<dbReference type="Pfam" id="PF07859">
    <property type="entry name" value="Abhydrolase_3"/>
    <property type="match status" value="1"/>
</dbReference>
<dbReference type="SUPFAM" id="SSF53474">
    <property type="entry name" value="alpha/beta-Hydrolases"/>
    <property type="match status" value="1"/>
</dbReference>
<dbReference type="InterPro" id="IPR029058">
    <property type="entry name" value="AB_hydrolase_fold"/>
</dbReference>
<reference evidence="4 5" key="1">
    <citation type="submission" date="2016-11" db="EMBL/GenBank/DDBJ databases">
        <title>Trade-off between light-utilization and light-protection in marine flavobacteria.</title>
        <authorList>
            <person name="Kumagai Y."/>
        </authorList>
    </citation>
    <scope>NUCLEOTIDE SEQUENCE [LARGE SCALE GENOMIC DNA]</scope>
    <source>
        <strain evidence="4 5">NBRC 107125</strain>
    </source>
</reference>
<comment type="similarity">
    <text evidence="1">Belongs to the 'GDXG' lipolytic enzyme family.</text>
</comment>
<dbReference type="Proteomes" id="UP000193450">
    <property type="component" value="Chromosome"/>
</dbReference>
<sequence length="298" mass="32596">MSWQSTVFNLIFRLQKRTLRKSSYEQAQTKLNKLVAKVELPASTEHRLEALNGVDCEWVIAEPARASEQIILYFHGGAFMVGSPPVTHRHLAAQLSEQSGMKVLLVDYRLTPEHSFPAPVDDGIAVYQWLLANGYDAGQIAFAGDSAGANLLLAVILDARDQNIPLPALAICLSPWADLTHMGNSIDSNKHRDPLLPVNFLAAAAKVYGKGHNLAEPKISPVFADFSGFPPLLVYAGTTEILLNDAERIVAAASAKGVKVESKYWHKQAHAFPILTQYVPEARQAVAGMVTFIRATMQ</sequence>
<dbReference type="PANTHER" id="PTHR48081">
    <property type="entry name" value="AB HYDROLASE SUPERFAMILY PROTEIN C4A8.06C"/>
    <property type="match status" value="1"/>
</dbReference>
<protein>
    <recommendedName>
        <fullName evidence="3">Alpha/beta hydrolase fold-3 domain-containing protein</fullName>
    </recommendedName>
</protein>
<dbReference type="PANTHER" id="PTHR48081:SF30">
    <property type="entry name" value="ACETYL-HYDROLASE LIPR-RELATED"/>
    <property type="match status" value="1"/>
</dbReference>
<evidence type="ECO:0000259" key="3">
    <source>
        <dbReference type="Pfam" id="PF07859"/>
    </source>
</evidence>